<accession>A0AAN7VCE6</accession>
<evidence type="ECO:0008006" key="3">
    <source>
        <dbReference type="Google" id="ProtNLM"/>
    </source>
</evidence>
<protein>
    <recommendedName>
        <fullName evidence="3">Enoyl-CoA hydratase</fullName>
    </recommendedName>
</protein>
<dbReference type="PANTHER" id="PTHR11941">
    <property type="entry name" value="ENOYL-COA HYDRATASE-RELATED"/>
    <property type="match status" value="1"/>
</dbReference>
<keyword evidence="2" id="KW-1185">Reference proteome</keyword>
<dbReference type="Gene3D" id="3.90.226.10">
    <property type="entry name" value="2-enoyl-CoA Hydratase, Chain A, domain 1"/>
    <property type="match status" value="1"/>
</dbReference>
<dbReference type="EMBL" id="JAVRBK010000006">
    <property type="protein sequence ID" value="KAK5642511.1"/>
    <property type="molecule type" value="Genomic_DNA"/>
</dbReference>
<dbReference type="GO" id="GO:0006635">
    <property type="term" value="P:fatty acid beta-oxidation"/>
    <property type="evidence" value="ECO:0007669"/>
    <property type="project" value="TreeGrafter"/>
</dbReference>
<dbReference type="InterPro" id="IPR001753">
    <property type="entry name" value="Enoyl-CoA_hydra/iso"/>
</dbReference>
<name>A0AAN7VCE6_9COLE</name>
<comment type="caution">
    <text evidence="1">The sequence shown here is derived from an EMBL/GenBank/DDBJ whole genome shotgun (WGS) entry which is preliminary data.</text>
</comment>
<dbReference type="GO" id="GO:0005739">
    <property type="term" value="C:mitochondrion"/>
    <property type="evidence" value="ECO:0007669"/>
    <property type="project" value="TreeGrafter"/>
</dbReference>
<evidence type="ECO:0000313" key="1">
    <source>
        <dbReference type="EMBL" id="KAK5642511.1"/>
    </source>
</evidence>
<sequence>MSSHFDNYMKYQFLDACWNTENGIVTVTLKRPPVNSITSEFLKELSALLNELERDEAQGLILTSEYNGVFSAGIDFKELYQPVVSDAKEFMTLFKSFTFSLTCTAFPTVAVINGHTPGAGAVIPLCCEYRIMLDNFTIGLNELRLGLQMPDWLSSSMTHIIGKRNAEKAILRGTLFSSEDALKIGLIDEIASTKADAMEKASEFLNSAKILNRTIRLDTKLHIRKSIIQDFEKDTDKEINRAVSFLMSADMQQTIGNRIKALKEKRQK</sequence>
<dbReference type="PANTHER" id="PTHR11941:SF45">
    <property type="entry name" value="ENOYL-COA DELTA ISOMERASE 1, MITOCHONDRIAL"/>
    <property type="match status" value="1"/>
</dbReference>
<dbReference type="CDD" id="cd06558">
    <property type="entry name" value="crotonase-like"/>
    <property type="match status" value="1"/>
</dbReference>
<proteinExistence type="predicted"/>
<dbReference type="Proteomes" id="UP001329430">
    <property type="component" value="Chromosome 6"/>
</dbReference>
<gene>
    <name evidence="1" type="ORF">RI129_008678</name>
</gene>
<reference evidence="1 2" key="1">
    <citation type="journal article" date="2024" name="Insects">
        <title>An Improved Chromosome-Level Genome Assembly of the Firefly Pyrocoelia pectoralis.</title>
        <authorList>
            <person name="Fu X."/>
            <person name="Meyer-Rochow V.B."/>
            <person name="Ballantyne L."/>
            <person name="Zhu X."/>
        </authorList>
    </citation>
    <scope>NUCLEOTIDE SEQUENCE [LARGE SCALE GENOMIC DNA]</scope>
    <source>
        <strain evidence="1">XCY_ONT2</strain>
    </source>
</reference>
<dbReference type="SUPFAM" id="SSF52096">
    <property type="entry name" value="ClpP/crotonase"/>
    <property type="match status" value="1"/>
</dbReference>
<evidence type="ECO:0000313" key="2">
    <source>
        <dbReference type="Proteomes" id="UP001329430"/>
    </source>
</evidence>
<dbReference type="Pfam" id="PF00378">
    <property type="entry name" value="ECH_1"/>
    <property type="match status" value="1"/>
</dbReference>
<dbReference type="AlphaFoldDB" id="A0AAN7VCE6"/>
<dbReference type="Gene3D" id="6.10.250.170">
    <property type="match status" value="1"/>
</dbReference>
<dbReference type="InterPro" id="IPR029045">
    <property type="entry name" value="ClpP/crotonase-like_dom_sf"/>
</dbReference>
<organism evidence="1 2">
    <name type="scientific">Pyrocoelia pectoralis</name>
    <dbReference type="NCBI Taxonomy" id="417401"/>
    <lineage>
        <taxon>Eukaryota</taxon>
        <taxon>Metazoa</taxon>
        <taxon>Ecdysozoa</taxon>
        <taxon>Arthropoda</taxon>
        <taxon>Hexapoda</taxon>
        <taxon>Insecta</taxon>
        <taxon>Pterygota</taxon>
        <taxon>Neoptera</taxon>
        <taxon>Endopterygota</taxon>
        <taxon>Coleoptera</taxon>
        <taxon>Polyphaga</taxon>
        <taxon>Elateriformia</taxon>
        <taxon>Elateroidea</taxon>
        <taxon>Lampyridae</taxon>
        <taxon>Lampyrinae</taxon>
        <taxon>Pyrocoelia</taxon>
    </lineage>
</organism>